<keyword evidence="5 6" id="KW-0342">GTP-binding</keyword>
<dbReference type="NCBIfam" id="TIGR03156">
    <property type="entry name" value="GTP_HflX"/>
    <property type="match status" value="1"/>
</dbReference>
<dbReference type="PIRSF" id="PIRSF006809">
    <property type="entry name" value="GTP-binding_hflX_prd"/>
    <property type="match status" value="1"/>
</dbReference>
<dbReference type="InterPro" id="IPR032305">
    <property type="entry name" value="GTP-bd_M"/>
</dbReference>
<keyword evidence="4 8" id="KW-0460">Magnesium</keyword>
<dbReference type="FunFam" id="3.40.50.300:FF:001198">
    <property type="entry name" value="GTPase HflX"/>
    <property type="match status" value="1"/>
</dbReference>
<organism evidence="11 12">
    <name type="scientific">Aquifex aeolicus (strain VF5)</name>
    <dbReference type="NCBI Taxonomy" id="224324"/>
    <lineage>
        <taxon>Bacteria</taxon>
        <taxon>Pseudomonadati</taxon>
        <taxon>Aquificota</taxon>
        <taxon>Aquificia</taxon>
        <taxon>Aquificales</taxon>
        <taxon>Aquificaceae</taxon>
        <taxon>Aquifex</taxon>
    </lineage>
</organism>
<evidence type="ECO:0000313" key="12">
    <source>
        <dbReference type="Proteomes" id="UP000000798"/>
    </source>
</evidence>
<evidence type="ECO:0000259" key="10">
    <source>
        <dbReference type="PROSITE" id="PS51705"/>
    </source>
</evidence>
<evidence type="ECO:0000256" key="5">
    <source>
        <dbReference type="ARBA" id="ARBA00023134"/>
    </source>
</evidence>
<name>O67743_AQUAE</name>
<dbReference type="AlphaFoldDB" id="O67743"/>
<feature type="binding site" evidence="7">
    <location>
        <begin position="203"/>
        <end position="210"/>
    </location>
    <ligand>
        <name>GTP</name>
        <dbReference type="ChEBI" id="CHEBI:37565"/>
    </ligand>
</feature>
<dbReference type="InterPro" id="IPR006073">
    <property type="entry name" value="GTP-bd"/>
</dbReference>
<dbReference type="GO" id="GO:0003924">
    <property type="term" value="F:GTPase activity"/>
    <property type="evidence" value="ECO:0007669"/>
    <property type="project" value="UniProtKB-UniRule"/>
</dbReference>
<feature type="binding site" evidence="7">
    <location>
        <begin position="316"/>
        <end position="319"/>
    </location>
    <ligand>
        <name>GTP</name>
        <dbReference type="ChEBI" id="CHEBI:37565"/>
    </ligand>
</feature>
<dbReference type="RefSeq" id="WP_010881247.1">
    <property type="nucleotide sequence ID" value="NC_000918.1"/>
</dbReference>
<dbReference type="PIR" id="C70464">
    <property type="entry name" value="C70464"/>
</dbReference>
<dbReference type="InterPro" id="IPR016496">
    <property type="entry name" value="GTPase_HflX"/>
</dbReference>
<dbReference type="PATRIC" id="fig|224324.8.peg.1477"/>
<dbReference type="PRINTS" id="PR00326">
    <property type="entry name" value="GTP1OBG"/>
</dbReference>
<dbReference type="EnsemblBacteria" id="AAC07703">
    <property type="protein sequence ID" value="AAC07703"/>
    <property type="gene ID" value="aq_1908"/>
</dbReference>
<evidence type="ECO:0000256" key="8">
    <source>
        <dbReference type="PIRSR" id="PIRSR006809-2"/>
    </source>
</evidence>
<comment type="subcellular location">
    <subcellularLocation>
        <location evidence="6">Cytoplasm</location>
    </subcellularLocation>
    <text evidence="6">May associate with membranes.</text>
</comment>
<feature type="coiled-coil region" evidence="9">
    <location>
        <begin position="159"/>
        <end position="193"/>
    </location>
</feature>
<evidence type="ECO:0000256" key="9">
    <source>
        <dbReference type="SAM" id="Coils"/>
    </source>
</evidence>
<dbReference type="STRING" id="224324.aq_1908"/>
<dbReference type="CDD" id="cd01878">
    <property type="entry name" value="HflX"/>
    <property type="match status" value="1"/>
</dbReference>
<feature type="binding site" evidence="7">
    <location>
        <begin position="228"/>
        <end position="232"/>
    </location>
    <ligand>
        <name>GTP</name>
        <dbReference type="ChEBI" id="CHEBI:37565"/>
    </ligand>
</feature>
<reference evidence="11 12" key="1">
    <citation type="journal article" date="1998" name="Nature">
        <title>The complete genome of the hyperthermophilic bacterium Aquifex aeolicus.</title>
        <authorList>
            <person name="Deckert G."/>
            <person name="Warren P.V."/>
            <person name="Gaasterland T."/>
            <person name="Young W.G."/>
            <person name="Lenox A.L."/>
            <person name="Graham D.E."/>
            <person name="Overbeek R."/>
            <person name="Snead M.A."/>
            <person name="Keller M."/>
            <person name="Aujay M."/>
            <person name="Huber R."/>
            <person name="Feldman R.A."/>
            <person name="Short J.M."/>
            <person name="Olson G.J."/>
            <person name="Swanson R.V."/>
        </authorList>
    </citation>
    <scope>NUCLEOTIDE SEQUENCE [LARGE SCALE GENOMIC DNA]</scope>
    <source>
        <strain evidence="11 12">VF5</strain>
    </source>
</reference>
<dbReference type="InterPro" id="IPR025121">
    <property type="entry name" value="GTPase_HflX_N"/>
</dbReference>
<proteinExistence type="inferred from homology"/>
<dbReference type="Gene3D" id="6.10.250.2860">
    <property type="match status" value="1"/>
</dbReference>
<keyword evidence="3 6" id="KW-0547">Nucleotide-binding</keyword>
<dbReference type="InterPro" id="IPR042108">
    <property type="entry name" value="GTPase_HflX_N_sf"/>
</dbReference>
<dbReference type="OrthoDB" id="9812272at2"/>
<gene>
    <name evidence="6 11" type="primary">hflX</name>
    <name evidence="11" type="ordered locus">aq_1908</name>
</gene>
<accession>O67743</accession>
<keyword evidence="1 6" id="KW-0963">Cytoplasm</keyword>
<dbReference type="Gene3D" id="3.40.50.11060">
    <property type="entry name" value="GTPase HflX, N-terminal domain"/>
    <property type="match status" value="1"/>
</dbReference>
<dbReference type="InterPro" id="IPR030394">
    <property type="entry name" value="G_HFLX_dom"/>
</dbReference>
<evidence type="ECO:0000256" key="7">
    <source>
        <dbReference type="PIRSR" id="PIRSR006809-1"/>
    </source>
</evidence>
<dbReference type="KEGG" id="aae:aq_1908"/>
<evidence type="ECO:0000313" key="11">
    <source>
        <dbReference type="EMBL" id="AAC07703.1"/>
    </source>
</evidence>
<keyword evidence="12" id="KW-1185">Reference proteome</keyword>
<evidence type="ECO:0000256" key="3">
    <source>
        <dbReference type="ARBA" id="ARBA00022741"/>
    </source>
</evidence>
<comment type="cofactor">
    <cofactor evidence="8">
        <name>Mg(2+)</name>
        <dbReference type="ChEBI" id="CHEBI:18420"/>
    </cofactor>
</comment>
<protein>
    <recommendedName>
        <fullName evidence="6">GTPase HflX</fullName>
    </recommendedName>
    <alternativeName>
        <fullName evidence="6">GTP-binding protein HflX</fullName>
    </alternativeName>
</protein>
<dbReference type="InParanoid" id="O67743"/>
<dbReference type="Pfam" id="PF01926">
    <property type="entry name" value="MMR_HSR1"/>
    <property type="match status" value="1"/>
</dbReference>
<dbReference type="eggNOG" id="COG2262">
    <property type="taxonomic scope" value="Bacteria"/>
</dbReference>
<dbReference type="PROSITE" id="PS51705">
    <property type="entry name" value="G_HFLX"/>
    <property type="match status" value="1"/>
</dbReference>
<keyword evidence="9" id="KW-0175">Coiled coil</keyword>
<dbReference type="HOGENOM" id="CLU_019597_1_0_0"/>
<feature type="binding site" evidence="8">
    <location>
        <position position="210"/>
    </location>
    <ligand>
        <name>Mg(2+)</name>
        <dbReference type="ChEBI" id="CHEBI:18420"/>
    </ligand>
</feature>
<feature type="domain" description="Hflx-type G" evidence="10">
    <location>
        <begin position="197"/>
        <end position="367"/>
    </location>
</feature>
<dbReference type="Gene3D" id="3.40.50.300">
    <property type="entry name" value="P-loop containing nucleotide triphosphate hydrolases"/>
    <property type="match status" value="1"/>
</dbReference>
<dbReference type="PANTHER" id="PTHR10229">
    <property type="entry name" value="GTP-BINDING PROTEIN HFLX"/>
    <property type="match status" value="1"/>
</dbReference>
<evidence type="ECO:0000256" key="4">
    <source>
        <dbReference type="ARBA" id="ARBA00022842"/>
    </source>
</evidence>
<dbReference type="SUPFAM" id="SSF52540">
    <property type="entry name" value="P-loop containing nucleoside triphosphate hydrolases"/>
    <property type="match status" value="1"/>
</dbReference>
<evidence type="ECO:0000256" key="1">
    <source>
        <dbReference type="ARBA" id="ARBA00022490"/>
    </source>
</evidence>
<dbReference type="HAMAP" id="MF_00900">
    <property type="entry name" value="GTPase_HflX"/>
    <property type="match status" value="1"/>
</dbReference>
<keyword evidence="2 8" id="KW-0479">Metal-binding</keyword>
<dbReference type="FunFam" id="3.40.50.11060:FF:000001">
    <property type="entry name" value="GTPase HflX"/>
    <property type="match status" value="1"/>
</dbReference>
<comment type="similarity">
    <text evidence="6">Belongs to the TRAFAC class OBG-HflX-like GTPase superfamily. HflX GTPase family.</text>
</comment>
<dbReference type="GO" id="GO:0046872">
    <property type="term" value="F:metal ion binding"/>
    <property type="evidence" value="ECO:0007669"/>
    <property type="project" value="UniProtKB-KW"/>
</dbReference>
<comment type="subunit">
    <text evidence="6">Monomer. Associates with the 50S ribosomal subunit.</text>
</comment>
<feature type="binding site" evidence="7">
    <location>
        <begin position="250"/>
        <end position="253"/>
    </location>
    <ligand>
        <name>GTP</name>
        <dbReference type="ChEBI" id="CHEBI:37565"/>
    </ligand>
</feature>
<evidence type="ECO:0000256" key="2">
    <source>
        <dbReference type="ARBA" id="ARBA00022723"/>
    </source>
</evidence>
<sequence>MRAVLVGVWGRDISKEFSKESIKELKGLVEAVGGKTLGYILQKRNFPDQKYYIGQGKAQEIREIVRGTKADTVVFDDFLTPAQISNLEKVINAKVLDRTDLVLEIFSRRAKTKEAKLQVELAKLMHELPRLHGKGKALSRLGGGLGTRGPGEQETEVRKRLIKKRIHRIKKELEEIKKRRREQRKRRERSEKGERIVRVAIVGYTNAGKSTLMNALTKKDTYVANMLFATLDTKTSARVIYPDFKLLFTDTVGFIRKLPPELIESFKATLEEVQEADIILHVVDVSDEGWLDYVSTVNEVLKELGAEEKPIIYALNKADKLVETENEMNHLPHPAFIEGDAVLISAEKRWGLGKLLDKIVEVAKREEVYI</sequence>
<dbReference type="GO" id="GO:0005525">
    <property type="term" value="F:GTP binding"/>
    <property type="evidence" value="ECO:0007669"/>
    <property type="project" value="UniProtKB-UniRule"/>
</dbReference>
<dbReference type="GO" id="GO:0043022">
    <property type="term" value="F:ribosome binding"/>
    <property type="evidence" value="ECO:0000318"/>
    <property type="project" value="GO_Central"/>
</dbReference>
<evidence type="ECO:0000256" key="6">
    <source>
        <dbReference type="HAMAP-Rule" id="MF_00900"/>
    </source>
</evidence>
<dbReference type="InterPro" id="IPR027417">
    <property type="entry name" value="P-loop_NTPase"/>
</dbReference>
<dbReference type="EMBL" id="AE000657">
    <property type="protein sequence ID" value="AAC07703.1"/>
    <property type="molecule type" value="Genomic_DNA"/>
</dbReference>
<dbReference type="FunCoup" id="O67743">
    <property type="interactions" value="421"/>
</dbReference>
<dbReference type="GO" id="GO:0005737">
    <property type="term" value="C:cytoplasm"/>
    <property type="evidence" value="ECO:0000318"/>
    <property type="project" value="GO_Central"/>
</dbReference>
<dbReference type="Pfam" id="PF13167">
    <property type="entry name" value="GTP-bdg_N"/>
    <property type="match status" value="1"/>
</dbReference>
<dbReference type="Pfam" id="PF16360">
    <property type="entry name" value="GTP-bdg_M"/>
    <property type="match status" value="1"/>
</dbReference>
<dbReference type="Proteomes" id="UP000000798">
    <property type="component" value="Chromosome"/>
</dbReference>
<comment type="function">
    <text evidence="6">GTPase that associates with the 50S ribosomal subunit and may have a role during protein synthesis or ribosome biogenesis.</text>
</comment>
<dbReference type="PANTHER" id="PTHR10229:SF0">
    <property type="entry name" value="GTP-BINDING PROTEIN 6-RELATED"/>
    <property type="match status" value="1"/>
</dbReference>
<feature type="binding site" evidence="8">
    <location>
        <position position="230"/>
    </location>
    <ligand>
        <name>Mg(2+)</name>
        <dbReference type="ChEBI" id="CHEBI:18420"/>
    </ligand>
</feature>